<evidence type="ECO:0000313" key="3">
    <source>
        <dbReference type="EMBL" id="CAA9584221.1"/>
    </source>
</evidence>
<dbReference type="AlphaFoldDB" id="A0A6J4VN86"/>
<dbReference type="PANTHER" id="PTHR34351:SF2">
    <property type="entry name" value="DUF58 DOMAIN-CONTAINING PROTEIN"/>
    <property type="match status" value="1"/>
</dbReference>
<dbReference type="InterPro" id="IPR002881">
    <property type="entry name" value="DUF58"/>
</dbReference>
<keyword evidence="1" id="KW-0472">Membrane</keyword>
<evidence type="ECO:0000259" key="2">
    <source>
        <dbReference type="Pfam" id="PF01882"/>
    </source>
</evidence>
<feature type="transmembrane region" description="Helical" evidence="1">
    <location>
        <begin position="34"/>
        <end position="53"/>
    </location>
</feature>
<dbReference type="EMBL" id="CADCWM010000905">
    <property type="protein sequence ID" value="CAA9584221.1"/>
    <property type="molecule type" value="Genomic_DNA"/>
</dbReference>
<keyword evidence="1" id="KW-1133">Transmembrane helix</keyword>
<feature type="transmembrane region" description="Helical" evidence="1">
    <location>
        <begin position="7"/>
        <end position="28"/>
    </location>
</feature>
<dbReference type="Pfam" id="PF01882">
    <property type="entry name" value="DUF58"/>
    <property type="match status" value="1"/>
</dbReference>
<feature type="domain" description="DUF58" evidence="2">
    <location>
        <begin position="196"/>
        <end position="330"/>
    </location>
</feature>
<evidence type="ECO:0000256" key="1">
    <source>
        <dbReference type="SAM" id="Phobius"/>
    </source>
</evidence>
<name>A0A6J4VN86_9BACT</name>
<proteinExistence type="predicted"/>
<reference evidence="3" key="1">
    <citation type="submission" date="2020-02" db="EMBL/GenBank/DDBJ databases">
        <authorList>
            <person name="Meier V. D."/>
        </authorList>
    </citation>
    <scope>NUCLEOTIDE SEQUENCE</scope>
    <source>
        <strain evidence="3">AVDCRST_MAG88</strain>
    </source>
</reference>
<gene>
    <name evidence="3" type="ORF">AVDCRST_MAG88-3718</name>
</gene>
<sequence length="424" mass="45804">MSGPGRFNWLKVAGFALVILILAQINNWRVLDRLFLALVAFLFVAFVWSWSSLRGLMIERESGVDRAQVGQELVERLRIENRTRWGKLWIEARDHSTAPGHDASQVVSLLPGGRARWHARSICTRRGRFILGPLSLHGGDPFGLFPRQKLLPGGHEVLVYPATVDVSSFVLPVGELPGGANTQGRTLQVTPNAAGVREYLAGDSFNRISWNATARTGKLMVKEFELDPTADVWVILDMDARPHVAGLVADTEYDDPLARMLLNSSEEYAVTAAASLARHFLNQNRTVGLMATGQHREVIPTDRGARQLLKILEALAVLRAEGRQSLPELLVAESARFGRHSTLLVITPSTDEALVGILAGLVGRGVKVVAVLVEPSTFGAAESSIMTVGGLAAIGVPTYLLKRGEDVSRSLAPGGAGLGRGGRA</sequence>
<accession>A0A6J4VN86</accession>
<dbReference type="PANTHER" id="PTHR34351">
    <property type="entry name" value="SLR1927 PROTEIN-RELATED"/>
    <property type="match status" value="1"/>
</dbReference>
<organism evidence="3">
    <name type="scientific">uncultured Thermomicrobiales bacterium</name>
    <dbReference type="NCBI Taxonomy" id="1645740"/>
    <lineage>
        <taxon>Bacteria</taxon>
        <taxon>Pseudomonadati</taxon>
        <taxon>Thermomicrobiota</taxon>
        <taxon>Thermomicrobia</taxon>
        <taxon>Thermomicrobiales</taxon>
        <taxon>environmental samples</taxon>
    </lineage>
</organism>
<keyword evidence="1" id="KW-0812">Transmembrane</keyword>
<protein>
    <recommendedName>
        <fullName evidence="2">DUF58 domain-containing protein</fullName>
    </recommendedName>
</protein>